<proteinExistence type="predicted"/>
<dbReference type="Pfam" id="PF13561">
    <property type="entry name" value="adh_short_C2"/>
    <property type="match status" value="1"/>
</dbReference>
<dbReference type="EC" id="1.1.1.-" evidence="1"/>
<dbReference type="EMBL" id="UAUI01000001">
    <property type="protein sequence ID" value="SPZ34113.1"/>
    <property type="molecule type" value="Genomic_DNA"/>
</dbReference>
<dbReference type="InterPro" id="IPR036291">
    <property type="entry name" value="NAD(P)-bd_dom_sf"/>
</dbReference>
<accession>A0AB38F4N9</accession>
<keyword evidence="1" id="KW-0560">Oxidoreductase</keyword>
<dbReference type="GO" id="GO:0016491">
    <property type="term" value="F:oxidoreductase activity"/>
    <property type="evidence" value="ECO:0007669"/>
    <property type="project" value="UniProtKB-KW"/>
</dbReference>
<gene>
    <name evidence="1" type="ORF">NCTC13229_00075</name>
</gene>
<dbReference type="SUPFAM" id="SSF51735">
    <property type="entry name" value="NAD(P)-binding Rossmann-fold domains"/>
    <property type="match status" value="1"/>
</dbReference>
<dbReference type="Proteomes" id="UP000251211">
    <property type="component" value="Unassembled WGS sequence"/>
</dbReference>
<protein>
    <submittedName>
        <fullName evidence="1">Oxidoreductase</fullName>
        <ecNumber evidence="1">1.1.1.-</ecNumber>
    </submittedName>
</protein>
<comment type="caution">
    <text evidence="1">The sequence shown here is derived from an EMBL/GenBank/DDBJ whole genome shotgun (WGS) entry which is preliminary data.</text>
</comment>
<dbReference type="AlphaFoldDB" id="A0AB38F4N9"/>
<name>A0AB38F4N9_RHOWR</name>
<organism evidence="1 2">
    <name type="scientific">Rhodococcus wratislaviensis</name>
    <name type="common">Tsukamurella wratislaviensis</name>
    <dbReference type="NCBI Taxonomy" id="44752"/>
    <lineage>
        <taxon>Bacteria</taxon>
        <taxon>Bacillati</taxon>
        <taxon>Actinomycetota</taxon>
        <taxon>Actinomycetes</taxon>
        <taxon>Mycobacteriales</taxon>
        <taxon>Nocardiaceae</taxon>
        <taxon>Rhodococcus</taxon>
    </lineage>
</organism>
<sequence>MVMNDAVAALFADAPASSGADVGNLLNVGLIEAEDVSNAIAWLVSDQARYVTGIALPVDAGFTAR</sequence>
<evidence type="ECO:0000313" key="1">
    <source>
        <dbReference type="EMBL" id="SPZ34113.1"/>
    </source>
</evidence>
<dbReference type="Gene3D" id="3.40.50.720">
    <property type="entry name" value="NAD(P)-binding Rossmann-like Domain"/>
    <property type="match status" value="1"/>
</dbReference>
<reference evidence="1 2" key="1">
    <citation type="submission" date="2018-06" db="EMBL/GenBank/DDBJ databases">
        <authorList>
            <consortium name="Pathogen Informatics"/>
            <person name="Doyle S."/>
        </authorList>
    </citation>
    <scope>NUCLEOTIDE SEQUENCE [LARGE SCALE GENOMIC DNA]</scope>
    <source>
        <strain evidence="1 2">NCTC13229</strain>
    </source>
</reference>
<dbReference type="InterPro" id="IPR002347">
    <property type="entry name" value="SDR_fam"/>
</dbReference>
<evidence type="ECO:0000313" key="2">
    <source>
        <dbReference type="Proteomes" id="UP000251211"/>
    </source>
</evidence>